<dbReference type="Proteomes" id="UP000824120">
    <property type="component" value="Chromosome 7"/>
</dbReference>
<feature type="compositionally biased region" description="Polar residues" evidence="1">
    <location>
        <begin position="337"/>
        <end position="357"/>
    </location>
</feature>
<reference evidence="3 4" key="1">
    <citation type="submission" date="2020-09" db="EMBL/GenBank/DDBJ databases">
        <title>De no assembly of potato wild relative species, Solanum commersonii.</title>
        <authorList>
            <person name="Cho K."/>
        </authorList>
    </citation>
    <scope>NUCLEOTIDE SEQUENCE [LARGE SCALE GENOMIC DNA]</scope>
    <source>
        <strain evidence="3">LZ3.2</strain>
        <tissue evidence="3">Leaf</tissue>
    </source>
</reference>
<evidence type="ECO:0000259" key="2">
    <source>
        <dbReference type="Pfam" id="PF09331"/>
    </source>
</evidence>
<protein>
    <recommendedName>
        <fullName evidence="2">DUF1985 domain-containing protein</fullName>
    </recommendedName>
</protein>
<dbReference type="EMBL" id="JACXVP010000007">
    <property type="protein sequence ID" value="KAG5594085.1"/>
    <property type="molecule type" value="Genomic_DNA"/>
</dbReference>
<gene>
    <name evidence="3" type="ORF">H5410_035317</name>
</gene>
<dbReference type="PANTHER" id="PTHR48302:SF2">
    <property type="entry name" value="DUF1985 DOMAIN-CONTAINING PROTEIN"/>
    <property type="match status" value="1"/>
</dbReference>
<name>A0A9J5Y1J4_SOLCO</name>
<keyword evidence="4" id="KW-1185">Reference proteome</keyword>
<accession>A0A9J5Y1J4</accession>
<organism evidence="3 4">
    <name type="scientific">Solanum commersonii</name>
    <name type="common">Commerson's wild potato</name>
    <name type="synonym">Commerson's nightshade</name>
    <dbReference type="NCBI Taxonomy" id="4109"/>
    <lineage>
        <taxon>Eukaryota</taxon>
        <taxon>Viridiplantae</taxon>
        <taxon>Streptophyta</taxon>
        <taxon>Embryophyta</taxon>
        <taxon>Tracheophyta</taxon>
        <taxon>Spermatophyta</taxon>
        <taxon>Magnoliopsida</taxon>
        <taxon>eudicotyledons</taxon>
        <taxon>Gunneridae</taxon>
        <taxon>Pentapetalae</taxon>
        <taxon>asterids</taxon>
        <taxon>lamiids</taxon>
        <taxon>Solanales</taxon>
        <taxon>Solanaceae</taxon>
        <taxon>Solanoideae</taxon>
        <taxon>Solaneae</taxon>
        <taxon>Solanum</taxon>
    </lineage>
</organism>
<dbReference type="Pfam" id="PF09331">
    <property type="entry name" value="DUF1985"/>
    <property type="match status" value="1"/>
</dbReference>
<evidence type="ECO:0000313" key="4">
    <source>
        <dbReference type="Proteomes" id="UP000824120"/>
    </source>
</evidence>
<feature type="compositionally biased region" description="Polar residues" evidence="1">
    <location>
        <begin position="402"/>
        <end position="412"/>
    </location>
</feature>
<feature type="domain" description="DUF1985" evidence="2">
    <location>
        <begin position="137"/>
        <end position="257"/>
    </location>
</feature>
<feature type="compositionally biased region" description="Polar residues" evidence="1">
    <location>
        <begin position="37"/>
        <end position="47"/>
    </location>
</feature>
<dbReference type="AlphaFoldDB" id="A0A9J5Y1J4"/>
<evidence type="ECO:0000313" key="3">
    <source>
        <dbReference type="EMBL" id="KAG5594085.1"/>
    </source>
</evidence>
<comment type="caution">
    <text evidence="3">The sequence shown here is derived from an EMBL/GenBank/DDBJ whole genome shotgun (WGS) entry which is preliminary data.</text>
</comment>
<feature type="region of interest" description="Disordered" evidence="1">
    <location>
        <begin position="330"/>
        <end position="370"/>
    </location>
</feature>
<evidence type="ECO:0000256" key="1">
    <source>
        <dbReference type="SAM" id="MobiDB-lite"/>
    </source>
</evidence>
<proteinExistence type="predicted"/>
<dbReference type="InterPro" id="IPR015410">
    <property type="entry name" value="DUF1985"/>
</dbReference>
<feature type="region of interest" description="Disordered" evidence="1">
    <location>
        <begin position="385"/>
        <end position="412"/>
    </location>
</feature>
<dbReference type="PANTHER" id="PTHR48302">
    <property type="entry name" value="ULP1 PROTEASE FAMILY, C-TERMINAL CATALYTIC DOMAIN CONTAINING PROTEIN"/>
    <property type="match status" value="1"/>
</dbReference>
<dbReference type="OrthoDB" id="1305596at2759"/>
<sequence>MDHPSFNIGISQLITPNNEQIFESEHRNLNEQRSKSLHATSLMANRTSSKRKSKTKVGSSSKAKDAKTKKKRGRKGAPPILRPTLPMDEGMNMFKDTIFGQNLNIPNCHYQGHITKCLYLLEVERDNLDKEIHIRHAKGNVLQFSIREFAIITGLKCTGNVKDFTYPISKNSRLVQRYFPGPNYNVTKGRLVDRFELGIWDSSDDALQMALLYSIHTFVFSQLGNAPIPIEDFFMVEDDSYKQFTWGQLAFTKLMKSFRKEYKPDKQMYRLNGFPYALNIWVYEYASAMHNEIVVREGNGIPRVCNWKVVGARPKCEMFMENIFTEPTQEELESLDLPNNSHVPPNRPATSVANQEEVQPDDVSGSEEFSSKPLEQLLRRCTRVSTTGSTLPPKRRNVAHPTKNNLPKSTPYMQKNQPFQNPISQPLKFDNVFGVHLNTVPRRTSSDNARLKDLEGHIKSYVDQKIGALEALIIKNYSELMKAVAAKDNKSDKDIGGISMPHIVDASVVKGNVDLDSASDQLFQ</sequence>
<feature type="region of interest" description="Disordered" evidence="1">
    <location>
        <begin position="29"/>
        <end position="86"/>
    </location>
</feature>